<evidence type="ECO:0000256" key="1">
    <source>
        <dbReference type="SAM" id="SignalP"/>
    </source>
</evidence>
<evidence type="ECO:0000313" key="2">
    <source>
        <dbReference type="EMBL" id="NKE70741.1"/>
    </source>
</evidence>
<dbReference type="SUPFAM" id="SSF50939">
    <property type="entry name" value="Sialidases"/>
    <property type="match status" value="1"/>
</dbReference>
<protein>
    <submittedName>
        <fullName evidence="2">Glycoside hydrolase family 43 protein</fullName>
    </submittedName>
</protein>
<sequence length="633" mass="66630">MRSGISIRNQISLFSVAALVLFLAGCQGSDTAGTASVRITLNTNTAEKAAARRAAPAPSGIVSVTVDVSGPGMEPLSTASDANHDGVTTLALEVPAGPARRFDVTAFDNTGAARYQGSDTVDLVSGASVTLTIEMVVIQINPLQIDPPAAILTRGATQTFTLGEDAPSQVDFFVNGTAGGDDTAGRIAPDGTYTAPAVIPIDRTNPNDIGVPTAITVDAVDKADPDRRDAAQVKVVTGLQLEFGQNVPVSIPDSVSTHSSGQRSVAYHNGKVYAAWAAGCSEGCSQILFSETSEKDRWPEEPVIVGTSDGGVADPSLAVGPDGSVYIAYVACLFCDSATIWLYVRPSGETDFQFLPLTMVGSFPQDPTVAVSPTGVAFVAWSDVSSISPNTGTDIFLQRVQVDEEPKRVNTDDSPFDQTRPAISIAGSGEVFVAWEVSGFINDNFFLNIAATASTDGGATFLPAARVDDPTEDPFDFTSSPTVAAGPQGNVYIAWELDWCGDGCTLVYFAKGTLDAEELVFGQNHSFGEIRTSPDQESPSIAWDGANGIYVAFRELPRGENLIRLAKSIDNGSPFTFTFSQINSLAGTFVSRLSPSLAVDGAGRAFAIWTDERNQGLRTVFFAMGDDFTNDDE</sequence>
<dbReference type="InterPro" id="IPR036278">
    <property type="entry name" value="Sialidase_sf"/>
</dbReference>
<reference evidence="2 3" key="1">
    <citation type="journal article" date="2020" name="Nature">
        <title>Bacterial chemolithoautotrophy via manganese oxidation.</title>
        <authorList>
            <person name="Yu H."/>
            <person name="Leadbetter J.R."/>
        </authorList>
    </citation>
    <scope>NUCLEOTIDE SEQUENCE [LARGE SCALE GENOMIC DNA]</scope>
    <source>
        <strain evidence="2 3">Mn-1</strain>
    </source>
</reference>
<feature type="chain" id="PRO_5030913421" evidence="1">
    <location>
        <begin position="33"/>
        <end position="633"/>
    </location>
</feature>
<keyword evidence="3" id="KW-1185">Reference proteome</keyword>
<dbReference type="Proteomes" id="UP000534783">
    <property type="component" value="Unassembled WGS sequence"/>
</dbReference>
<accession>A0A7X6DNY9</accession>
<keyword evidence="2" id="KW-0378">Hydrolase</keyword>
<keyword evidence="1" id="KW-0732">Signal</keyword>
<dbReference type="PROSITE" id="PS51257">
    <property type="entry name" value="PROKAR_LIPOPROTEIN"/>
    <property type="match status" value="1"/>
</dbReference>
<comment type="caution">
    <text evidence="2">The sequence shown here is derived from an EMBL/GenBank/DDBJ whole genome shotgun (WGS) entry which is preliminary data.</text>
</comment>
<gene>
    <name evidence="2" type="ORF">MNODULE_08320</name>
</gene>
<dbReference type="GO" id="GO:0016787">
    <property type="term" value="F:hydrolase activity"/>
    <property type="evidence" value="ECO:0007669"/>
    <property type="project" value="UniProtKB-KW"/>
</dbReference>
<proteinExistence type="predicted"/>
<feature type="signal peptide" evidence="1">
    <location>
        <begin position="1"/>
        <end position="32"/>
    </location>
</feature>
<name>A0A7X6DNY9_9BACT</name>
<dbReference type="EMBL" id="VTOW01000001">
    <property type="protein sequence ID" value="NKE70741.1"/>
    <property type="molecule type" value="Genomic_DNA"/>
</dbReference>
<evidence type="ECO:0000313" key="3">
    <source>
        <dbReference type="Proteomes" id="UP000534783"/>
    </source>
</evidence>
<organism evidence="2 3">
    <name type="scientific">Candidatus Manganitrophus noduliformans</name>
    <dbReference type="NCBI Taxonomy" id="2606439"/>
    <lineage>
        <taxon>Bacteria</taxon>
        <taxon>Pseudomonadati</taxon>
        <taxon>Nitrospirota</taxon>
        <taxon>Nitrospiria</taxon>
        <taxon>Candidatus Troglogloeales</taxon>
        <taxon>Candidatus Manganitrophaceae</taxon>
        <taxon>Candidatus Manganitrophus</taxon>
    </lineage>
</organism>
<dbReference type="RefSeq" id="WP_168058976.1">
    <property type="nucleotide sequence ID" value="NZ_VTOW01000001.1"/>
</dbReference>
<dbReference type="AlphaFoldDB" id="A0A7X6DNY9"/>